<reference evidence="1 2" key="1">
    <citation type="journal article" date="2006" name="Extremophiles">
        <title>Characterization of Exiguobacterium isolates from the Siberian permafrost. Description of Exiguobacterium sibiricum sp. nov.</title>
        <authorList>
            <person name="Rodrigues D.F."/>
            <person name="Goris J."/>
            <person name="Vishnivetskaya T."/>
            <person name="Gilichinsky D."/>
            <person name="Thomashow M.F."/>
            <person name="Tiedje J.M."/>
        </authorList>
    </citation>
    <scope>NUCLEOTIDE SEQUENCE [LARGE SCALE GENOMIC DNA]</scope>
    <source>
        <strain evidence="2">DSM 17290 / CIP 109462 / JCM 13490 / 255-15</strain>
    </source>
</reference>
<keyword evidence="2" id="KW-1185">Reference proteome</keyword>
<evidence type="ECO:0000313" key="1">
    <source>
        <dbReference type="EMBL" id="ACB60774.1"/>
    </source>
</evidence>
<gene>
    <name evidence="1" type="ordered locus">Exig_1301</name>
</gene>
<reference evidence="2" key="3">
    <citation type="submission" date="2008-04" db="EMBL/GenBank/DDBJ databases">
        <title>Complete sequence of chromosome of Exiguobacterium sibiricum 255-15.</title>
        <authorList>
            <consortium name="US DOE Joint Genome Institute"/>
            <person name="Copeland A."/>
            <person name="Lucas S."/>
            <person name="Lapidus A."/>
            <person name="Glavina del Rio T."/>
            <person name="Dalin E."/>
            <person name="Tice H."/>
            <person name="Bruce D."/>
            <person name="Goodwin L."/>
            <person name="Pitluck S."/>
            <person name="Kiss H."/>
            <person name="Chertkov O."/>
            <person name="Monk C."/>
            <person name="Brettin T."/>
            <person name="Detter J.C."/>
            <person name="Han C."/>
            <person name="Kuske C.R."/>
            <person name="Schmutz J."/>
            <person name="Larimer F."/>
            <person name="Land M."/>
            <person name="Hauser L."/>
            <person name="Kyrpides N."/>
            <person name="Mikhailova N."/>
            <person name="Vishnivetskaya T."/>
            <person name="Rodrigues D.F."/>
            <person name="Gilichinsky D."/>
            <person name="Tiedje J."/>
            <person name="Richardson P."/>
        </authorList>
    </citation>
    <scope>NUCLEOTIDE SEQUENCE [LARGE SCALE GENOMIC DNA]</scope>
    <source>
        <strain evidence="2">DSM 17290 / CIP 109462 / JCM 13490 / 255-15</strain>
    </source>
</reference>
<dbReference type="Proteomes" id="UP000001681">
    <property type="component" value="Chromosome"/>
</dbReference>
<dbReference type="HOGENOM" id="CLU_114040_0_0_9"/>
<evidence type="ECO:0000313" key="2">
    <source>
        <dbReference type="Proteomes" id="UP000001681"/>
    </source>
</evidence>
<reference evidence="1 2" key="2">
    <citation type="journal article" date="2008" name="BMC Genomics">
        <title>Architecture of thermal adaptation in an Exiguobacterium sibiricum strain isolated from 3 million year old permafrost: a genome and transcriptome approach.</title>
        <authorList>
            <person name="Rodrigues D.F."/>
            <person name="Ivanova N."/>
            <person name="He Z."/>
            <person name="Huebner M."/>
            <person name="Zhou J."/>
            <person name="Tiedje J.M."/>
        </authorList>
    </citation>
    <scope>NUCLEOTIDE SEQUENCE [LARGE SCALE GENOMIC DNA]</scope>
    <source>
        <strain evidence="2">DSM 17290 / CIP 109462 / JCM 13490 / 255-15</strain>
    </source>
</reference>
<protein>
    <submittedName>
        <fullName evidence="1">Uncharacterized protein</fullName>
    </submittedName>
</protein>
<organism evidence="1 2">
    <name type="scientific">Exiguobacterium sibiricum (strain DSM 17290 / CCUG 55495 / CIP 109462 / JCM 13490 / 255-15)</name>
    <dbReference type="NCBI Taxonomy" id="262543"/>
    <lineage>
        <taxon>Bacteria</taxon>
        <taxon>Bacillati</taxon>
        <taxon>Bacillota</taxon>
        <taxon>Bacilli</taxon>
        <taxon>Bacillales</taxon>
        <taxon>Bacillales Family XII. Incertae Sedis</taxon>
        <taxon>Exiguobacterium</taxon>
    </lineage>
</organism>
<dbReference type="EMBL" id="CP001022">
    <property type="protein sequence ID" value="ACB60774.1"/>
    <property type="molecule type" value="Genomic_DNA"/>
</dbReference>
<dbReference type="KEGG" id="esi:Exig_1301"/>
<dbReference type="OrthoDB" id="2352029at2"/>
<name>B1YF98_EXIS2</name>
<dbReference type="AlphaFoldDB" id="B1YF98"/>
<dbReference type="RefSeq" id="WP_012370195.1">
    <property type="nucleotide sequence ID" value="NC_010556.1"/>
</dbReference>
<sequence length="205" mass="24372">MHIYIEEKLDHVKTIKEYYVVMKGQERLKTIFSFEYYNEDSNEDEIISDEEVLTQLFTRLNRFPVYLSFGLHELTDSGIEDVISTVKQRKLLYTQTSVNKRETYMIIEVNQPEDLLQVLEKSLSLASYNGYYLISLTNLLKFETRRTRRWFVKKERLVPVVDMTEPTTFLKIGFDLENVLIFSNEACFDALEKIEAFFPEDEIEQ</sequence>
<proteinExistence type="predicted"/>
<accession>B1YF98</accession>